<dbReference type="Gene3D" id="1.10.8.10">
    <property type="entry name" value="DNA helicase RuvA subunit, C-terminal domain"/>
    <property type="match status" value="1"/>
</dbReference>
<dbReference type="GO" id="GO:0005886">
    <property type="term" value="C:plasma membrane"/>
    <property type="evidence" value="ECO:0007669"/>
    <property type="project" value="UniProtKB-SubCell"/>
</dbReference>
<dbReference type="EMBL" id="MNCJ02000328">
    <property type="protein sequence ID" value="KAF5773914.1"/>
    <property type="molecule type" value="Genomic_DNA"/>
</dbReference>
<proteinExistence type="inferred from homology"/>
<evidence type="ECO:0000313" key="11">
    <source>
        <dbReference type="Proteomes" id="UP000215914"/>
    </source>
</evidence>
<evidence type="ECO:0000256" key="1">
    <source>
        <dbReference type="ARBA" id="ARBA00004251"/>
    </source>
</evidence>
<dbReference type="Pfam" id="PF24932">
    <property type="entry name" value="UBA_NBR1_C"/>
    <property type="match status" value="1"/>
</dbReference>
<protein>
    <submittedName>
        <fullName evidence="10">Gnk2-like domain-containing protein</fullName>
    </submittedName>
</protein>
<evidence type="ECO:0000256" key="3">
    <source>
        <dbReference type="ARBA" id="ARBA00022729"/>
    </source>
</evidence>
<dbReference type="InterPro" id="IPR051378">
    <property type="entry name" value="Cell2Cell_Antifungal"/>
</dbReference>
<name>A0A9K3EL38_HELAN</name>
<dbReference type="Gene3D" id="3.30.430.20">
    <property type="entry name" value="Gnk2 domain, C-X8-C-X2-C motif"/>
    <property type="match status" value="1"/>
</dbReference>
<evidence type="ECO:0000256" key="5">
    <source>
        <dbReference type="ARBA" id="ARBA00022949"/>
    </source>
</evidence>
<sequence length="161" mass="17472">MGSTHLPFLPFLAHSFNNLQKQSGNLQSGNLQISGMELLYKTCGKKSNESIVGSGNGGFYTTSYESVYVLGQCQGDLGASNCGNCVKSVVQRAQVECGSSALVKELEEMGFKQLDLNTEVLRMNDYDLEKSIDDLCGVLEWDPIQTVGNGERGFGDTVRVN</sequence>
<comment type="caution">
    <text evidence="10">The sequence shown here is derived from an EMBL/GenBank/DDBJ whole genome shotgun (WGS) entry which is preliminary data.</text>
</comment>
<dbReference type="Pfam" id="PF01657">
    <property type="entry name" value="Stress-antifung"/>
    <property type="match status" value="1"/>
</dbReference>
<evidence type="ECO:0000259" key="9">
    <source>
        <dbReference type="PROSITE" id="PS51473"/>
    </source>
</evidence>
<reference evidence="10" key="2">
    <citation type="submission" date="2020-06" db="EMBL/GenBank/DDBJ databases">
        <title>Helianthus annuus Genome sequencing and assembly Release 2.</title>
        <authorList>
            <person name="Gouzy J."/>
            <person name="Langlade N."/>
            <person name="Munos S."/>
        </authorList>
    </citation>
    <scope>NUCLEOTIDE SEQUENCE</scope>
    <source>
        <tissue evidence="10">Leaves</tissue>
    </source>
</reference>
<comment type="similarity">
    <text evidence="8">Belongs to the cysteine-rich repeat secretory protein family. Plasmodesmata-located proteins (PDLD) subfamily.</text>
</comment>
<dbReference type="InterPro" id="IPR056893">
    <property type="entry name" value="UBA_Nbr1_C"/>
</dbReference>
<evidence type="ECO:0000256" key="6">
    <source>
        <dbReference type="ARBA" id="ARBA00023157"/>
    </source>
</evidence>
<keyword evidence="11" id="KW-1185">Reference proteome</keyword>
<dbReference type="InterPro" id="IPR038408">
    <property type="entry name" value="GNK2_sf"/>
</dbReference>
<keyword evidence="2" id="KW-0945">Host-virus interaction</keyword>
<dbReference type="PROSITE" id="PS51473">
    <property type="entry name" value="GNK2"/>
    <property type="match status" value="1"/>
</dbReference>
<accession>A0A9K3EL38</accession>
<dbReference type="CDD" id="cd23509">
    <property type="entry name" value="Gnk2-like"/>
    <property type="match status" value="1"/>
</dbReference>
<dbReference type="Proteomes" id="UP000215914">
    <property type="component" value="Unassembled WGS sequence"/>
</dbReference>
<dbReference type="AlphaFoldDB" id="A0A9K3EL38"/>
<evidence type="ECO:0000256" key="8">
    <source>
        <dbReference type="ARBA" id="ARBA00038393"/>
    </source>
</evidence>
<keyword evidence="5" id="KW-0965">Cell junction</keyword>
<evidence type="ECO:0000256" key="2">
    <source>
        <dbReference type="ARBA" id="ARBA00022581"/>
    </source>
</evidence>
<evidence type="ECO:0000313" key="10">
    <source>
        <dbReference type="EMBL" id="KAF5773914.1"/>
    </source>
</evidence>
<dbReference type="Gramene" id="mRNA:HanXRQr2_Chr13g0594171">
    <property type="protein sequence ID" value="mRNA:HanXRQr2_Chr13g0594171"/>
    <property type="gene ID" value="HanXRQr2_Chr13g0594171"/>
</dbReference>
<dbReference type="PANTHER" id="PTHR32080">
    <property type="entry name" value="ANTIFUNGAL PROTEIN GINKBILOBIN-2-LIKE"/>
    <property type="match status" value="1"/>
</dbReference>
<organism evidence="10 11">
    <name type="scientific">Helianthus annuus</name>
    <name type="common">Common sunflower</name>
    <dbReference type="NCBI Taxonomy" id="4232"/>
    <lineage>
        <taxon>Eukaryota</taxon>
        <taxon>Viridiplantae</taxon>
        <taxon>Streptophyta</taxon>
        <taxon>Embryophyta</taxon>
        <taxon>Tracheophyta</taxon>
        <taxon>Spermatophyta</taxon>
        <taxon>Magnoliopsida</taxon>
        <taxon>eudicotyledons</taxon>
        <taxon>Gunneridae</taxon>
        <taxon>Pentapetalae</taxon>
        <taxon>asterids</taxon>
        <taxon>campanulids</taxon>
        <taxon>Asterales</taxon>
        <taxon>Asteraceae</taxon>
        <taxon>Asteroideae</taxon>
        <taxon>Heliantheae alliance</taxon>
        <taxon>Heliantheae</taxon>
        <taxon>Helianthus</taxon>
    </lineage>
</organism>
<keyword evidence="6" id="KW-1015">Disulfide bond</keyword>
<dbReference type="PANTHER" id="PTHR32080:SF24">
    <property type="entry name" value="PLASMODESMATA-LOCATED PROTEIN 2"/>
    <property type="match status" value="1"/>
</dbReference>
<reference evidence="10" key="1">
    <citation type="journal article" date="2017" name="Nature">
        <title>The sunflower genome provides insights into oil metabolism, flowering and Asterid evolution.</title>
        <authorList>
            <person name="Badouin H."/>
            <person name="Gouzy J."/>
            <person name="Grassa C.J."/>
            <person name="Murat F."/>
            <person name="Staton S.E."/>
            <person name="Cottret L."/>
            <person name="Lelandais-Briere C."/>
            <person name="Owens G.L."/>
            <person name="Carrere S."/>
            <person name="Mayjonade B."/>
            <person name="Legrand L."/>
            <person name="Gill N."/>
            <person name="Kane N.C."/>
            <person name="Bowers J.E."/>
            <person name="Hubner S."/>
            <person name="Bellec A."/>
            <person name="Berard A."/>
            <person name="Berges H."/>
            <person name="Blanchet N."/>
            <person name="Boniface M.C."/>
            <person name="Brunel D."/>
            <person name="Catrice O."/>
            <person name="Chaidir N."/>
            <person name="Claudel C."/>
            <person name="Donnadieu C."/>
            <person name="Faraut T."/>
            <person name="Fievet G."/>
            <person name="Helmstetter N."/>
            <person name="King M."/>
            <person name="Knapp S.J."/>
            <person name="Lai Z."/>
            <person name="Le Paslier M.C."/>
            <person name="Lippi Y."/>
            <person name="Lorenzon L."/>
            <person name="Mandel J.R."/>
            <person name="Marage G."/>
            <person name="Marchand G."/>
            <person name="Marquand E."/>
            <person name="Bret-Mestries E."/>
            <person name="Morien E."/>
            <person name="Nambeesan S."/>
            <person name="Nguyen T."/>
            <person name="Pegot-Espagnet P."/>
            <person name="Pouilly N."/>
            <person name="Raftis F."/>
            <person name="Sallet E."/>
            <person name="Schiex T."/>
            <person name="Thomas J."/>
            <person name="Vandecasteele C."/>
            <person name="Vares D."/>
            <person name="Vear F."/>
            <person name="Vautrin S."/>
            <person name="Crespi M."/>
            <person name="Mangin B."/>
            <person name="Burke J.M."/>
            <person name="Salse J."/>
            <person name="Munos S."/>
            <person name="Vincourt P."/>
            <person name="Rieseberg L.H."/>
            <person name="Langlade N.B."/>
        </authorList>
    </citation>
    <scope>NUCLEOTIDE SEQUENCE</scope>
    <source>
        <tissue evidence="10">Leaves</tissue>
    </source>
</reference>
<dbReference type="GO" id="GO:0009506">
    <property type="term" value="C:plasmodesma"/>
    <property type="evidence" value="ECO:0007669"/>
    <property type="project" value="UniProtKB-SubCell"/>
</dbReference>
<gene>
    <name evidence="10" type="ORF">HanXRQr2_Chr13g0594171</name>
</gene>
<feature type="domain" description="Gnk2-homologous" evidence="9">
    <location>
        <begin position="14"/>
        <end position="119"/>
    </location>
</feature>
<evidence type="ECO:0000256" key="4">
    <source>
        <dbReference type="ARBA" id="ARBA00022737"/>
    </source>
</evidence>
<evidence type="ECO:0000256" key="7">
    <source>
        <dbReference type="ARBA" id="ARBA00024184"/>
    </source>
</evidence>
<keyword evidence="3" id="KW-0732">Signal</keyword>
<keyword evidence="4" id="KW-0677">Repeat</keyword>
<comment type="subcellular location">
    <subcellularLocation>
        <location evidence="7">Cell junction</location>
        <location evidence="7">Plasmodesma</location>
    </subcellularLocation>
    <subcellularLocation>
        <location evidence="1">Cell membrane</location>
        <topology evidence="1">Single-pass type I membrane protein</topology>
    </subcellularLocation>
</comment>
<dbReference type="InterPro" id="IPR002902">
    <property type="entry name" value="GNK2"/>
</dbReference>